<name>A0AAN7BLT2_9PEZI</name>
<protein>
    <submittedName>
        <fullName evidence="3">Uncharacterized protein</fullName>
    </submittedName>
</protein>
<feature type="transmembrane region" description="Helical" evidence="2">
    <location>
        <begin position="258"/>
        <end position="278"/>
    </location>
</feature>
<dbReference type="Proteomes" id="UP001301958">
    <property type="component" value="Unassembled WGS sequence"/>
</dbReference>
<evidence type="ECO:0000313" key="3">
    <source>
        <dbReference type="EMBL" id="KAK4225639.1"/>
    </source>
</evidence>
<comment type="caution">
    <text evidence="3">The sequence shown here is derived from an EMBL/GenBank/DDBJ whole genome shotgun (WGS) entry which is preliminary data.</text>
</comment>
<feature type="compositionally biased region" description="Polar residues" evidence="1">
    <location>
        <begin position="692"/>
        <end position="705"/>
    </location>
</feature>
<feature type="transmembrane region" description="Helical" evidence="2">
    <location>
        <begin position="102"/>
        <end position="121"/>
    </location>
</feature>
<keyword evidence="2" id="KW-0812">Transmembrane</keyword>
<feature type="compositionally biased region" description="Polar residues" evidence="1">
    <location>
        <begin position="445"/>
        <end position="455"/>
    </location>
</feature>
<organism evidence="3 4">
    <name type="scientific">Podospora fimiseda</name>
    <dbReference type="NCBI Taxonomy" id="252190"/>
    <lineage>
        <taxon>Eukaryota</taxon>
        <taxon>Fungi</taxon>
        <taxon>Dikarya</taxon>
        <taxon>Ascomycota</taxon>
        <taxon>Pezizomycotina</taxon>
        <taxon>Sordariomycetes</taxon>
        <taxon>Sordariomycetidae</taxon>
        <taxon>Sordariales</taxon>
        <taxon>Podosporaceae</taxon>
        <taxon>Podospora</taxon>
    </lineage>
</organism>
<feature type="transmembrane region" description="Helical" evidence="2">
    <location>
        <begin position="61"/>
        <end position="82"/>
    </location>
</feature>
<proteinExistence type="predicted"/>
<feature type="compositionally biased region" description="Polar residues" evidence="1">
    <location>
        <begin position="413"/>
        <end position="436"/>
    </location>
</feature>
<reference evidence="3" key="2">
    <citation type="submission" date="2023-05" db="EMBL/GenBank/DDBJ databases">
        <authorList>
            <consortium name="Lawrence Berkeley National Laboratory"/>
            <person name="Steindorff A."/>
            <person name="Hensen N."/>
            <person name="Bonometti L."/>
            <person name="Westerberg I."/>
            <person name="Brannstrom I.O."/>
            <person name="Guillou S."/>
            <person name="Cros-Aarteil S."/>
            <person name="Calhoun S."/>
            <person name="Haridas S."/>
            <person name="Kuo A."/>
            <person name="Mondo S."/>
            <person name="Pangilinan J."/>
            <person name="Riley R."/>
            <person name="Labutti K."/>
            <person name="Andreopoulos B."/>
            <person name="Lipzen A."/>
            <person name="Chen C."/>
            <person name="Yanf M."/>
            <person name="Daum C."/>
            <person name="Ng V."/>
            <person name="Clum A."/>
            <person name="Ohm R."/>
            <person name="Martin F."/>
            <person name="Silar P."/>
            <person name="Natvig D."/>
            <person name="Lalanne C."/>
            <person name="Gautier V."/>
            <person name="Ament-Velasquez S.L."/>
            <person name="Kruys A."/>
            <person name="Hutchinson M.I."/>
            <person name="Powell A.J."/>
            <person name="Barry K."/>
            <person name="Miller A.N."/>
            <person name="Grigoriev I.V."/>
            <person name="Debuchy R."/>
            <person name="Gladieux P."/>
            <person name="Thoren M.H."/>
            <person name="Johannesson H."/>
        </authorList>
    </citation>
    <scope>NUCLEOTIDE SEQUENCE</scope>
    <source>
        <strain evidence="3">CBS 990.96</strain>
    </source>
</reference>
<feature type="compositionally biased region" description="Basic and acidic residues" evidence="1">
    <location>
        <begin position="793"/>
        <end position="808"/>
    </location>
</feature>
<feature type="compositionally biased region" description="Pro residues" evidence="1">
    <location>
        <begin position="643"/>
        <end position="655"/>
    </location>
</feature>
<dbReference type="EMBL" id="MU865362">
    <property type="protein sequence ID" value="KAK4225639.1"/>
    <property type="molecule type" value="Genomic_DNA"/>
</dbReference>
<accession>A0AAN7BLT2</accession>
<keyword evidence="2" id="KW-0472">Membrane</keyword>
<feature type="compositionally biased region" description="Polar residues" evidence="1">
    <location>
        <begin position="378"/>
        <end position="397"/>
    </location>
</feature>
<feature type="compositionally biased region" description="Polar residues" evidence="1">
    <location>
        <begin position="554"/>
        <end position="565"/>
    </location>
</feature>
<feature type="compositionally biased region" description="Low complexity" evidence="1">
    <location>
        <begin position="716"/>
        <end position="727"/>
    </location>
</feature>
<evidence type="ECO:0000313" key="4">
    <source>
        <dbReference type="Proteomes" id="UP001301958"/>
    </source>
</evidence>
<keyword evidence="4" id="KW-1185">Reference proteome</keyword>
<feature type="compositionally biased region" description="Polar residues" evidence="1">
    <location>
        <begin position="467"/>
        <end position="481"/>
    </location>
</feature>
<feature type="region of interest" description="Disordered" evidence="1">
    <location>
        <begin position="373"/>
        <end position="808"/>
    </location>
</feature>
<reference evidence="3" key="1">
    <citation type="journal article" date="2023" name="Mol. Phylogenet. Evol.">
        <title>Genome-scale phylogeny and comparative genomics of the fungal order Sordariales.</title>
        <authorList>
            <person name="Hensen N."/>
            <person name="Bonometti L."/>
            <person name="Westerberg I."/>
            <person name="Brannstrom I.O."/>
            <person name="Guillou S."/>
            <person name="Cros-Aarteil S."/>
            <person name="Calhoun S."/>
            <person name="Haridas S."/>
            <person name="Kuo A."/>
            <person name="Mondo S."/>
            <person name="Pangilinan J."/>
            <person name="Riley R."/>
            <person name="LaButti K."/>
            <person name="Andreopoulos B."/>
            <person name="Lipzen A."/>
            <person name="Chen C."/>
            <person name="Yan M."/>
            <person name="Daum C."/>
            <person name="Ng V."/>
            <person name="Clum A."/>
            <person name="Steindorff A."/>
            <person name="Ohm R.A."/>
            <person name="Martin F."/>
            <person name="Silar P."/>
            <person name="Natvig D.O."/>
            <person name="Lalanne C."/>
            <person name="Gautier V."/>
            <person name="Ament-Velasquez S.L."/>
            <person name="Kruys A."/>
            <person name="Hutchinson M.I."/>
            <person name="Powell A.J."/>
            <person name="Barry K."/>
            <person name="Miller A.N."/>
            <person name="Grigoriev I.V."/>
            <person name="Debuchy R."/>
            <person name="Gladieux P."/>
            <person name="Hiltunen Thoren M."/>
            <person name="Johannesson H."/>
        </authorList>
    </citation>
    <scope>NUCLEOTIDE SEQUENCE</scope>
    <source>
        <strain evidence="3">CBS 990.96</strain>
    </source>
</reference>
<feature type="transmembrane region" description="Helical" evidence="2">
    <location>
        <begin position="186"/>
        <end position="211"/>
    </location>
</feature>
<feature type="compositionally biased region" description="Pro residues" evidence="1">
    <location>
        <begin position="491"/>
        <end position="500"/>
    </location>
</feature>
<feature type="compositionally biased region" description="Low complexity" evidence="1">
    <location>
        <begin position="674"/>
        <end position="688"/>
    </location>
</feature>
<feature type="compositionally biased region" description="Polar residues" evidence="1">
    <location>
        <begin position="521"/>
        <end position="547"/>
    </location>
</feature>
<keyword evidence="2" id="KW-1133">Transmembrane helix</keyword>
<evidence type="ECO:0000256" key="1">
    <source>
        <dbReference type="SAM" id="MobiDB-lite"/>
    </source>
</evidence>
<feature type="transmembrane region" description="Helical" evidence="2">
    <location>
        <begin position="20"/>
        <end position="41"/>
    </location>
</feature>
<evidence type="ECO:0000256" key="2">
    <source>
        <dbReference type="SAM" id="Phobius"/>
    </source>
</evidence>
<dbReference type="AlphaFoldDB" id="A0AAN7BLT2"/>
<gene>
    <name evidence="3" type="ORF">QBC38DRAFT_254443</name>
</gene>
<feature type="transmembrane region" description="Helical" evidence="2">
    <location>
        <begin position="142"/>
        <end position="166"/>
    </location>
</feature>
<feature type="transmembrane region" description="Helical" evidence="2">
    <location>
        <begin position="223"/>
        <end position="246"/>
    </location>
</feature>
<sequence length="808" mass="91322">MITTSLSKLPPQPLPGGEALRANAIVVTIWFVLSLGLTVLLQWKIRDARNRNRMLWPEFKIIRTATGILTFWYLFVVADRWLRYYERQIKYDYILFEPLIQIFQLISTLLFLWGTFAIVWNEVEKRFERKRSKVSWWLSAKVILFAVGLVTCYFWVLRIATAAVWLKFSSMNVISDVATKRNGFEMAMTFLFMAFSGLTVAAIVATVFYRATKQQEQWAMTRIYAVIASILLMARCMMETIIVFRIHTSKTTTRSDMLFPYDISFGLLTILYLVLMWIQAWQISSKLDMGSKVVSNIQEDIRTAILNQLRKAMDEDPARKPPPFRIILENTLRDLSSIIAEGPRSGHSTMPPDKKLEVGKQFIEKTLRKNFGHLGDPTLTTAQRAASTTNTPQSSFGRNGRDRGGRHTAPLPKNSSSRLFDSLYTASNPTIRNAQSEGDMRRQRMQQSTSYNSLGQRYGAPSPVDWPSTSTAGGFGYNSNMPALDEEYYQDPPPPLPPQQPMRSFISPDQNAPSFAARAAPNQQYGGNHSSNSTTPYSVPRNFSSPVPSIGQPYDTSDPPTGNSPTREREYPFPPQTEPQYHNDMFYPHQQPAELHNSPAFQHRQPIIPSPPETQPTTAPPRRTLGISPQPPTTQPPLRNAPSYPPGPFTPPETPVPGKRHVSSSNVTKKQKRSSSSYQQQQTQTSRRNFSEPMTGTTVTSMSQKIPQQPVPQQPVPQLEPEIPVQQAPSRGQRRQLDQSLIPSIHPIVQGGGRPRSRTPVPGQPVLPAQTQTQEYRAYQPPSSQQQQTGGFVEDRDYEMREFSGVDR</sequence>